<comment type="caution">
    <text evidence="3">The sequence shown here is derived from an EMBL/GenBank/DDBJ whole genome shotgun (WGS) entry which is preliminary data.</text>
</comment>
<gene>
    <name evidence="3" type="ORF">AAHA92_15457</name>
</gene>
<dbReference type="InterPro" id="IPR025558">
    <property type="entry name" value="DUF4283"/>
</dbReference>
<protein>
    <recommendedName>
        <fullName evidence="2">DUF4283 domain-containing protein</fullName>
    </recommendedName>
</protein>
<sequence>MPKQVDEEGWTKSKGKQNKKRMEEEAVLLKLRAHLSDFMSNLWREGETSDLSDDEREVVPDTPLAEQIPPRPITWNHNFAWIRRTAYFETEPTYEKEDLVLHHITSLNPSTDILSLDINDHVPIHKNWGICMLRNFAGRFPGKQAIFNLIQRWPHKAWVSFHRRGWMVFQFSNEDEMELTRQKGPHAIFGIPLILQPMSMDFNPNMDPEINIPVWLRLVDLRATLWNEAAISKIESCIGVTLTTEFQTLHPRIQVIVNAAKKPRDSLQIRLHTREDYELKIEYEFMPKFCTKC</sequence>
<evidence type="ECO:0000256" key="1">
    <source>
        <dbReference type="SAM" id="MobiDB-lite"/>
    </source>
</evidence>
<feature type="domain" description="DUF4283" evidence="2">
    <location>
        <begin position="126"/>
        <end position="205"/>
    </location>
</feature>
<proteinExistence type="predicted"/>
<dbReference type="EMBL" id="JBEAFC010000006">
    <property type="protein sequence ID" value="KAL1554961.1"/>
    <property type="molecule type" value="Genomic_DNA"/>
</dbReference>
<dbReference type="Proteomes" id="UP001567538">
    <property type="component" value="Unassembled WGS sequence"/>
</dbReference>
<dbReference type="PANTHER" id="PTHR31286">
    <property type="entry name" value="GLYCINE-RICH CELL WALL STRUCTURAL PROTEIN 1.8-LIKE"/>
    <property type="match status" value="1"/>
</dbReference>
<evidence type="ECO:0000259" key="2">
    <source>
        <dbReference type="Pfam" id="PF14111"/>
    </source>
</evidence>
<dbReference type="Pfam" id="PF14111">
    <property type="entry name" value="DUF4283"/>
    <property type="match status" value="1"/>
</dbReference>
<name>A0ABD1HEU5_SALDI</name>
<dbReference type="AlphaFoldDB" id="A0ABD1HEU5"/>
<dbReference type="InterPro" id="IPR040256">
    <property type="entry name" value="At4g02000-like"/>
</dbReference>
<organism evidence="3 4">
    <name type="scientific">Salvia divinorum</name>
    <name type="common">Maria pastora</name>
    <name type="synonym">Diviner's sage</name>
    <dbReference type="NCBI Taxonomy" id="28513"/>
    <lineage>
        <taxon>Eukaryota</taxon>
        <taxon>Viridiplantae</taxon>
        <taxon>Streptophyta</taxon>
        <taxon>Embryophyta</taxon>
        <taxon>Tracheophyta</taxon>
        <taxon>Spermatophyta</taxon>
        <taxon>Magnoliopsida</taxon>
        <taxon>eudicotyledons</taxon>
        <taxon>Gunneridae</taxon>
        <taxon>Pentapetalae</taxon>
        <taxon>asterids</taxon>
        <taxon>lamiids</taxon>
        <taxon>Lamiales</taxon>
        <taxon>Lamiaceae</taxon>
        <taxon>Nepetoideae</taxon>
        <taxon>Mentheae</taxon>
        <taxon>Salviinae</taxon>
        <taxon>Salvia</taxon>
        <taxon>Salvia subgen. Calosphace</taxon>
    </lineage>
</organism>
<evidence type="ECO:0000313" key="4">
    <source>
        <dbReference type="Proteomes" id="UP001567538"/>
    </source>
</evidence>
<dbReference type="PANTHER" id="PTHR31286:SF168">
    <property type="entry name" value="DUF4283 DOMAIN-CONTAINING PROTEIN"/>
    <property type="match status" value="1"/>
</dbReference>
<evidence type="ECO:0000313" key="3">
    <source>
        <dbReference type="EMBL" id="KAL1554961.1"/>
    </source>
</evidence>
<feature type="region of interest" description="Disordered" evidence="1">
    <location>
        <begin position="1"/>
        <end position="22"/>
    </location>
</feature>
<reference evidence="3 4" key="1">
    <citation type="submission" date="2024-06" db="EMBL/GenBank/DDBJ databases">
        <title>A chromosome level genome sequence of Diviner's sage (Salvia divinorum).</title>
        <authorList>
            <person name="Ford S.A."/>
            <person name="Ro D.-K."/>
            <person name="Ness R.W."/>
            <person name="Phillips M.A."/>
        </authorList>
    </citation>
    <scope>NUCLEOTIDE SEQUENCE [LARGE SCALE GENOMIC DNA]</scope>
    <source>
        <strain evidence="3">SAF-2024a</strain>
        <tissue evidence="3">Leaf</tissue>
    </source>
</reference>
<accession>A0ABD1HEU5</accession>
<keyword evidence="4" id="KW-1185">Reference proteome</keyword>
<feature type="compositionally biased region" description="Basic and acidic residues" evidence="1">
    <location>
        <begin position="1"/>
        <end position="11"/>
    </location>
</feature>